<keyword evidence="2" id="KW-0472">Membrane</keyword>
<proteinExistence type="predicted"/>
<keyword evidence="2" id="KW-1133">Transmembrane helix</keyword>
<dbReference type="Proteomes" id="UP000038045">
    <property type="component" value="Unplaced"/>
</dbReference>
<dbReference type="AlphaFoldDB" id="A0A0N4ZGN9"/>
<evidence type="ECO:0000313" key="4">
    <source>
        <dbReference type="Proteomes" id="UP000038045"/>
    </source>
</evidence>
<keyword evidence="2" id="KW-0812">Transmembrane</keyword>
<keyword evidence="3" id="KW-0732">Signal</keyword>
<accession>A0A0N4ZGN9</accession>
<evidence type="ECO:0000256" key="1">
    <source>
        <dbReference type="SAM" id="MobiDB-lite"/>
    </source>
</evidence>
<dbReference type="WBParaSite" id="PTRK_0000694600.1">
    <property type="protein sequence ID" value="PTRK_0000694600.1"/>
    <property type="gene ID" value="PTRK_0000694600"/>
</dbReference>
<feature type="region of interest" description="Disordered" evidence="1">
    <location>
        <begin position="682"/>
        <end position="726"/>
    </location>
</feature>
<keyword evidence="4" id="KW-1185">Reference proteome</keyword>
<evidence type="ECO:0000256" key="2">
    <source>
        <dbReference type="SAM" id="Phobius"/>
    </source>
</evidence>
<feature type="signal peptide" evidence="3">
    <location>
        <begin position="1"/>
        <end position="18"/>
    </location>
</feature>
<evidence type="ECO:0000256" key="3">
    <source>
        <dbReference type="SAM" id="SignalP"/>
    </source>
</evidence>
<reference evidence="5" key="1">
    <citation type="submission" date="2017-02" db="UniProtKB">
        <authorList>
            <consortium name="WormBaseParasite"/>
        </authorList>
    </citation>
    <scope>IDENTIFICATION</scope>
</reference>
<protein>
    <submittedName>
        <fullName evidence="5">6-cysteine protein</fullName>
    </submittedName>
</protein>
<feature type="transmembrane region" description="Helical" evidence="2">
    <location>
        <begin position="644"/>
        <end position="669"/>
    </location>
</feature>
<sequence>MFYFIILSIIYITKIIFSDPIIELKCGNLISGRQYENKFFVDINKLQNFNKTITKFKNIRLEEPVKIYQLDCFGKLSSRDRYGVFINQKEKPNYYMSYLDEKLRQFYYSGVERPYAADCYFRRCDMGLFFLSKHYNFVNLNDLSRILYVDYGVVVEIKTNDNIFLLETVYYSNTKIKATVCPYINWIGNLSVFKYTPEPHLDVNGYLKPSNNRANIITTIYPKDNNYKFFKCGVLKQVTLPDLNIGYKLKRIYEEMNYEGDINVLKEEINCEKIKESNKLYHFVYLPRQSNYKKKLLMEKSDKYNKFYSDEIILLYEKDKIDKSISGDGGQVHVYEYAPPIKKPTCIRKVQNDTPSTLLPTIESLKLIKFDLESNIYYIFVKKSNLLQNIPIKCLTKFENDKRNNYDMFYSKAAVLSVIRSKDRNKPTPITFKEIEFELSMNNFGSYRCFASNKTKSFNDKAITFGDSYLLPENNLKIKLDGVAVGSDSQTLASCIINYKEIGSLKKFTVQYEEDGVKTITFSNFTESNEDILIKDNKVYYEKRFNYKIVLVICLYESLVKTSFETNQNFIYPTINEKIIIRNHDDQKNQTGKNNLSTSKDDGNKSIEKIKHFSLKNNKLNKMFLRDIDDDLFKPKSKRDENLIYLYIFGLLFGIVVCSGTIIVIVYLLTKQRKKKLAESIDYSGDSSDSKKSYSKKDQSRKLYSNQSYSRQYNSKKGCFGQNFSR</sequence>
<organism evidence="4 5">
    <name type="scientific">Parastrongyloides trichosuri</name>
    <name type="common">Possum-specific nematode worm</name>
    <dbReference type="NCBI Taxonomy" id="131310"/>
    <lineage>
        <taxon>Eukaryota</taxon>
        <taxon>Metazoa</taxon>
        <taxon>Ecdysozoa</taxon>
        <taxon>Nematoda</taxon>
        <taxon>Chromadorea</taxon>
        <taxon>Rhabditida</taxon>
        <taxon>Tylenchina</taxon>
        <taxon>Panagrolaimomorpha</taxon>
        <taxon>Strongyloidoidea</taxon>
        <taxon>Strongyloididae</taxon>
        <taxon>Parastrongyloides</taxon>
    </lineage>
</organism>
<feature type="compositionally biased region" description="Low complexity" evidence="1">
    <location>
        <begin position="704"/>
        <end position="715"/>
    </location>
</feature>
<evidence type="ECO:0000313" key="5">
    <source>
        <dbReference type="WBParaSite" id="PTRK_0000694600.1"/>
    </source>
</evidence>
<feature type="compositionally biased region" description="Basic and acidic residues" evidence="1">
    <location>
        <begin position="688"/>
        <end position="701"/>
    </location>
</feature>
<name>A0A0N4ZGN9_PARTI</name>
<feature type="chain" id="PRO_5005891831" evidence="3">
    <location>
        <begin position="19"/>
        <end position="726"/>
    </location>
</feature>